<sequence>MDNMNKRKHGSFKPALCDDAVNIYYVHKGQSQHGTVPKIPISSKNKPLCEALIMIIRRIQLKR</sequence>
<gene>
    <name evidence="1" type="ORF">GCM10007112_04680</name>
</gene>
<dbReference type="EMBL" id="BMNM01000001">
    <property type="protein sequence ID" value="GGI70776.1"/>
    <property type="molecule type" value="Genomic_DNA"/>
</dbReference>
<evidence type="ECO:0000313" key="2">
    <source>
        <dbReference type="Proteomes" id="UP000657075"/>
    </source>
</evidence>
<name>A0A830E4P5_9CREN</name>
<proteinExistence type="predicted"/>
<dbReference type="AlphaFoldDB" id="A0A830E4P5"/>
<evidence type="ECO:0000313" key="1">
    <source>
        <dbReference type="EMBL" id="GGI70776.1"/>
    </source>
</evidence>
<dbReference type="Proteomes" id="UP000657075">
    <property type="component" value="Unassembled WGS sequence"/>
</dbReference>
<protein>
    <submittedName>
        <fullName evidence="1">Uncharacterized protein</fullName>
    </submittedName>
</protein>
<organism evidence="1 2">
    <name type="scientific">Vulcanisaeta souniana JCM 11219</name>
    <dbReference type="NCBI Taxonomy" id="1293586"/>
    <lineage>
        <taxon>Archaea</taxon>
        <taxon>Thermoproteota</taxon>
        <taxon>Thermoprotei</taxon>
        <taxon>Thermoproteales</taxon>
        <taxon>Thermoproteaceae</taxon>
        <taxon>Vulcanisaeta</taxon>
    </lineage>
</organism>
<reference evidence="1" key="2">
    <citation type="submission" date="2020-09" db="EMBL/GenBank/DDBJ databases">
        <authorList>
            <person name="Sun Q."/>
            <person name="Ohkuma M."/>
        </authorList>
    </citation>
    <scope>NUCLEOTIDE SEQUENCE</scope>
    <source>
        <strain evidence="1">JCM 11219</strain>
    </source>
</reference>
<reference evidence="1" key="1">
    <citation type="journal article" date="2014" name="Int. J. Syst. Evol. Microbiol.">
        <title>Complete genome sequence of Corynebacterium casei LMG S-19264T (=DSM 44701T), isolated from a smear-ripened cheese.</title>
        <authorList>
            <consortium name="US DOE Joint Genome Institute (JGI-PGF)"/>
            <person name="Walter F."/>
            <person name="Albersmeier A."/>
            <person name="Kalinowski J."/>
            <person name="Ruckert C."/>
        </authorList>
    </citation>
    <scope>NUCLEOTIDE SEQUENCE</scope>
    <source>
        <strain evidence="1">JCM 11219</strain>
    </source>
</reference>
<comment type="caution">
    <text evidence="1">The sequence shown here is derived from an EMBL/GenBank/DDBJ whole genome shotgun (WGS) entry which is preliminary data.</text>
</comment>
<accession>A0A830E4P5</accession>